<gene>
    <name evidence="2" type="ORF">FOZ62_031768</name>
    <name evidence="3" type="ORF">FOZ63_033623</name>
</gene>
<feature type="non-terminal residue" evidence="2">
    <location>
        <position position="1"/>
    </location>
</feature>
<protein>
    <submittedName>
        <fullName evidence="2">Uncharacterized protein</fullName>
    </submittedName>
</protein>
<dbReference type="EMBL" id="JABANM010027353">
    <property type="protein sequence ID" value="KAF4711450.1"/>
    <property type="molecule type" value="Genomic_DNA"/>
</dbReference>
<evidence type="ECO:0000256" key="1">
    <source>
        <dbReference type="SAM" id="MobiDB-lite"/>
    </source>
</evidence>
<evidence type="ECO:0000313" key="4">
    <source>
        <dbReference type="Proteomes" id="UP000553632"/>
    </source>
</evidence>
<feature type="compositionally biased region" description="Basic and acidic residues" evidence="1">
    <location>
        <begin position="176"/>
        <end position="186"/>
    </location>
</feature>
<feature type="region of interest" description="Disordered" evidence="1">
    <location>
        <begin position="158"/>
        <end position="186"/>
    </location>
</feature>
<feature type="compositionally biased region" description="Acidic residues" evidence="1">
    <location>
        <begin position="166"/>
        <end position="175"/>
    </location>
</feature>
<keyword evidence="4" id="KW-1185">Reference proteome</keyword>
<comment type="caution">
    <text evidence="2">The sequence shown here is derived from an EMBL/GenBank/DDBJ whole genome shotgun (WGS) entry which is preliminary data.</text>
</comment>
<accession>A0A7J6QVV9</accession>
<dbReference type="AlphaFoldDB" id="A0A7J6QVV9"/>
<dbReference type="Proteomes" id="UP000553632">
    <property type="component" value="Unassembled WGS sequence"/>
</dbReference>
<evidence type="ECO:0000313" key="2">
    <source>
        <dbReference type="EMBL" id="KAF4711450.1"/>
    </source>
</evidence>
<organism evidence="2 5">
    <name type="scientific">Perkinsus olseni</name>
    <name type="common">Perkinsus atlanticus</name>
    <dbReference type="NCBI Taxonomy" id="32597"/>
    <lineage>
        <taxon>Eukaryota</taxon>
        <taxon>Sar</taxon>
        <taxon>Alveolata</taxon>
        <taxon>Perkinsozoa</taxon>
        <taxon>Perkinsea</taxon>
        <taxon>Perkinsida</taxon>
        <taxon>Perkinsidae</taxon>
        <taxon>Perkinsus</taxon>
    </lineage>
</organism>
<evidence type="ECO:0000313" key="3">
    <source>
        <dbReference type="EMBL" id="KAF4735116.1"/>
    </source>
</evidence>
<dbReference type="EMBL" id="JABANO010016479">
    <property type="protein sequence ID" value="KAF4735116.1"/>
    <property type="molecule type" value="Genomic_DNA"/>
</dbReference>
<reference evidence="4 5" key="1">
    <citation type="submission" date="2020-04" db="EMBL/GenBank/DDBJ databases">
        <title>Perkinsus olseni comparative genomics.</title>
        <authorList>
            <person name="Bogema D.R."/>
        </authorList>
    </citation>
    <scope>NUCLEOTIDE SEQUENCE [LARGE SCALE GENOMIC DNA]</scope>
    <source>
        <strain evidence="2">ATCC PRA-205</strain>
        <strain evidence="3 4">ATCC PRA-207</strain>
    </source>
</reference>
<dbReference type="Proteomes" id="UP000574390">
    <property type="component" value="Unassembled WGS sequence"/>
</dbReference>
<evidence type="ECO:0000313" key="5">
    <source>
        <dbReference type="Proteomes" id="UP000574390"/>
    </source>
</evidence>
<proteinExistence type="predicted"/>
<name>A0A7J6QVV9_PEROL</name>
<sequence>TIDLKLVKDLIKRDRMYVTENAAKPAPNGIYYGFNEEGFRATIYFDATSQVKQVRVNLRNCNQIHYTMLGKGLVGFFSTPSFQFGLVLEPVDPEKFDGSTEGFSRARINTIEGWKGGKAAVYEALGSSSFKPLEGISRVFNRVRNAASRFRRRGKDGLKDQLLTEGDTEEGSSDDDQCHAVSEKKE</sequence>